<evidence type="ECO:0000313" key="4">
    <source>
        <dbReference type="EMBL" id="TXL58000.1"/>
    </source>
</evidence>
<proteinExistence type="predicted"/>
<evidence type="ECO:0000256" key="1">
    <source>
        <dbReference type="SAM" id="MobiDB-lite"/>
    </source>
</evidence>
<dbReference type="AlphaFoldDB" id="A0A5C8NH69"/>
<comment type="caution">
    <text evidence="4">The sequence shown here is derived from an EMBL/GenBank/DDBJ whole genome shotgun (WGS) entry which is preliminary data.</text>
</comment>
<dbReference type="InterPro" id="IPR016071">
    <property type="entry name" value="Staphylococal_nuclease_OB-fold"/>
</dbReference>
<feature type="chain" id="PRO_5023065651" evidence="2">
    <location>
        <begin position="31"/>
        <end position="253"/>
    </location>
</feature>
<dbReference type="InterPro" id="IPR035437">
    <property type="entry name" value="SNase_OB-fold_sf"/>
</dbReference>
<dbReference type="Gene3D" id="2.40.50.90">
    <property type="match status" value="1"/>
</dbReference>
<organism evidence="4 5">
    <name type="scientific">Aeromicrobium terrae</name>
    <dbReference type="NCBI Taxonomy" id="2498846"/>
    <lineage>
        <taxon>Bacteria</taxon>
        <taxon>Bacillati</taxon>
        <taxon>Actinomycetota</taxon>
        <taxon>Actinomycetes</taxon>
        <taxon>Propionibacteriales</taxon>
        <taxon>Nocardioidaceae</taxon>
        <taxon>Aeromicrobium</taxon>
    </lineage>
</organism>
<dbReference type="PROSITE" id="PS50830">
    <property type="entry name" value="TNASE_3"/>
    <property type="match status" value="1"/>
</dbReference>
<sequence length="253" mass="26823">MTRATTSLRYATVAALAMLAMSACVPTSSADDTSPRSDEVTGSTPDISGETAPPSSDDADSAEASGDTETFVVVKVVDGDTVDLDSGDTVRLGGIDSPEVGQCGHDQATRKMQQLVLDKTVTLAETDEDHDKYGRLLRYIDVDGKDAGLEMIKSGLAIARYDSRDGYGFHPREPRYIEADAASPNYTCKAKAAPLVDKPKPTKPKNCAPGYTPCVAPYPPDLDCPDIGHPVTVTGGDPHRLDRDGDGIACEWS</sequence>
<dbReference type="SUPFAM" id="SSF50199">
    <property type="entry name" value="Staphylococcal nuclease"/>
    <property type="match status" value="1"/>
</dbReference>
<evidence type="ECO:0000313" key="5">
    <source>
        <dbReference type="Proteomes" id="UP000321571"/>
    </source>
</evidence>
<feature type="signal peptide" evidence="2">
    <location>
        <begin position="1"/>
        <end position="30"/>
    </location>
</feature>
<dbReference type="OrthoDB" id="6048299at2"/>
<keyword evidence="2" id="KW-0732">Signal</keyword>
<name>A0A5C8NH69_9ACTN</name>
<protein>
    <submittedName>
        <fullName evidence="4">Thermonuclease family protein</fullName>
    </submittedName>
</protein>
<feature type="domain" description="TNase-like" evidence="3">
    <location>
        <begin position="67"/>
        <end position="183"/>
    </location>
</feature>
<keyword evidence="5" id="KW-1185">Reference proteome</keyword>
<dbReference type="RefSeq" id="WP_147686973.1">
    <property type="nucleotide sequence ID" value="NZ_VDUX01000005.1"/>
</dbReference>
<gene>
    <name evidence="4" type="ORF">FHP06_11760</name>
</gene>
<dbReference type="Proteomes" id="UP000321571">
    <property type="component" value="Unassembled WGS sequence"/>
</dbReference>
<evidence type="ECO:0000256" key="2">
    <source>
        <dbReference type="SAM" id="SignalP"/>
    </source>
</evidence>
<feature type="compositionally biased region" description="Low complexity" evidence="1">
    <location>
        <begin position="50"/>
        <end position="67"/>
    </location>
</feature>
<dbReference type="PROSITE" id="PS51257">
    <property type="entry name" value="PROKAR_LIPOPROTEIN"/>
    <property type="match status" value="1"/>
</dbReference>
<accession>A0A5C8NH69</accession>
<feature type="region of interest" description="Disordered" evidence="1">
    <location>
        <begin position="26"/>
        <end position="67"/>
    </location>
</feature>
<dbReference type="SMART" id="SM00318">
    <property type="entry name" value="SNc"/>
    <property type="match status" value="1"/>
</dbReference>
<dbReference type="Pfam" id="PF00565">
    <property type="entry name" value="SNase"/>
    <property type="match status" value="1"/>
</dbReference>
<reference evidence="4 5" key="1">
    <citation type="submission" date="2019-06" db="EMBL/GenBank/DDBJ databases">
        <title>Aeromicrobium sp. nov., isolated from a maize field.</title>
        <authorList>
            <person name="Lin S.-Y."/>
            <person name="Tsai C.-F."/>
            <person name="Young C.-C."/>
        </authorList>
    </citation>
    <scope>NUCLEOTIDE SEQUENCE [LARGE SCALE GENOMIC DNA]</scope>
    <source>
        <strain evidence="4 5">CC-CFT486</strain>
    </source>
</reference>
<evidence type="ECO:0000259" key="3">
    <source>
        <dbReference type="PROSITE" id="PS50830"/>
    </source>
</evidence>
<dbReference type="EMBL" id="VDUX01000005">
    <property type="protein sequence ID" value="TXL58000.1"/>
    <property type="molecule type" value="Genomic_DNA"/>
</dbReference>